<keyword evidence="5 6" id="KW-0539">Nucleus</keyword>
<dbReference type="GO" id="GO:0000981">
    <property type="term" value="F:DNA-binding transcription factor activity, RNA polymerase II-specific"/>
    <property type="evidence" value="ECO:0007669"/>
    <property type="project" value="InterPro"/>
</dbReference>
<reference evidence="11" key="1">
    <citation type="submission" date="2025-08" db="UniProtKB">
        <authorList>
            <consortium name="RefSeq"/>
        </authorList>
    </citation>
    <scope>IDENTIFICATION</scope>
</reference>
<dbReference type="InterPro" id="IPR000047">
    <property type="entry name" value="HTH_motif"/>
</dbReference>
<dbReference type="CDD" id="cd00086">
    <property type="entry name" value="homeodomain"/>
    <property type="match status" value="1"/>
</dbReference>
<comment type="similarity">
    <text evidence="2">Belongs to the Caudal homeobox family.</text>
</comment>
<evidence type="ECO:0000256" key="3">
    <source>
        <dbReference type="ARBA" id="ARBA00023125"/>
    </source>
</evidence>
<keyword evidence="3 6" id="KW-0238">DNA-binding</keyword>
<feature type="DNA-binding region" description="Homeobox" evidence="6">
    <location>
        <begin position="298"/>
        <end position="357"/>
    </location>
</feature>
<keyword evidence="10" id="KW-1185">Reference proteome</keyword>
<evidence type="ECO:0000256" key="5">
    <source>
        <dbReference type="ARBA" id="ARBA00023242"/>
    </source>
</evidence>
<dbReference type="PROSITE" id="PS50071">
    <property type="entry name" value="HOMEOBOX_2"/>
    <property type="match status" value="1"/>
</dbReference>
<evidence type="ECO:0000256" key="7">
    <source>
        <dbReference type="RuleBase" id="RU000682"/>
    </source>
</evidence>
<dbReference type="PROSITE" id="PS00027">
    <property type="entry name" value="HOMEOBOX_1"/>
    <property type="match status" value="1"/>
</dbReference>
<proteinExistence type="inferred from homology"/>
<dbReference type="InterPro" id="IPR047152">
    <property type="entry name" value="Caudal_homeobox"/>
</dbReference>
<dbReference type="SMART" id="SM00389">
    <property type="entry name" value="HOX"/>
    <property type="match status" value="1"/>
</dbReference>
<evidence type="ECO:0000256" key="1">
    <source>
        <dbReference type="ARBA" id="ARBA00004123"/>
    </source>
</evidence>
<organism evidence="10 11">
    <name type="scientific">Dinoponera quadriceps</name>
    <name type="common">South American ant</name>
    <dbReference type="NCBI Taxonomy" id="609295"/>
    <lineage>
        <taxon>Eukaryota</taxon>
        <taxon>Metazoa</taxon>
        <taxon>Ecdysozoa</taxon>
        <taxon>Arthropoda</taxon>
        <taxon>Hexapoda</taxon>
        <taxon>Insecta</taxon>
        <taxon>Pterygota</taxon>
        <taxon>Neoptera</taxon>
        <taxon>Endopterygota</taxon>
        <taxon>Hymenoptera</taxon>
        <taxon>Apocrita</taxon>
        <taxon>Aculeata</taxon>
        <taxon>Formicoidea</taxon>
        <taxon>Formicidae</taxon>
        <taxon>Ponerinae</taxon>
        <taxon>Ponerini</taxon>
        <taxon>Dinoponera</taxon>
    </lineage>
</organism>
<gene>
    <name evidence="11" type="primary">LOC106746618</name>
</gene>
<name>A0A6P3XKT9_DINQU</name>
<dbReference type="PRINTS" id="PR00031">
    <property type="entry name" value="HTHREPRESSR"/>
</dbReference>
<dbReference type="GO" id="GO:0009948">
    <property type="term" value="P:anterior/posterior axis specification"/>
    <property type="evidence" value="ECO:0007669"/>
    <property type="project" value="TreeGrafter"/>
</dbReference>
<evidence type="ECO:0000256" key="6">
    <source>
        <dbReference type="PROSITE-ProRule" id="PRU00108"/>
    </source>
</evidence>
<dbReference type="RefSeq" id="XP_014478872.1">
    <property type="nucleotide sequence ID" value="XM_014623386.1"/>
</dbReference>
<feature type="region of interest" description="Disordered" evidence="8">
    <location>
        <begin position="134"/>
        <end position="207"/>
    </location>
</feature>
<comment type="subcellular location">
    <subcellularLocation>
        <location evidence="1 6 7">Nucleus</location>
    </subcellularLocation>
</comment>
<dbReference type="GO" id="GO:0030154">
    <property type="term" value="P:cell differentiation"/>
    <property type="evidence" value="ECO:0007669"/>
    <property type="project" value="TreeGrafter"/>
</dbReference>
<dbReference type="PRINTS" id="PR00024">
    <property type="entry name" value="HOMEOBOX"/>
</dbReference>
<dbReference type="AlphaFoldDB" id="A0A6P3XKT9"/>
<dbReference type="KEGG" id="dqu:106746618"/>
<keyword evidence="4 6" id="KW-0371">Homeobox</keyword>
<dbReference type="InterPro" id="IPR020479">
    <property type="entry name" value="HD_metazoa"/>
</dbReference>
<dbReference type="GO" id="GO:0005634">
    <property type="term" value="C:nucleus"/>
    <property type="evidence" value="ECO:0007669"/>
    <property type="project" value="UniProtKB-SubCell"/>
</dbReference>
<evidence type="ECO:0000313" key="10">
    <source>
        <dbReference type="Proteomes" id="UP000515204"/>
    </source>
</evidence>
<evidence type="ECO:0000256" key="8">
    <source>
        <dbReference type="SAM" id="MobiDB-lite"/>
    </source>
</evidence>
<dbReference type="OrthoDB" id="6159439at2759"/>
<evidence type="ECO:0000256" key="2">
    <source>
        <dbReference type="ARBA" id="ARBA00010341"/>
    </source>
</evidence>
<dbReference type="GO" id="GO:0009887">
    <property type="term" value="P:animal organ morphogenesis"/>
    <property type="evidence" value="ECO:0007669"/>
    <property type="project" value="TreeGrafter"/>
</dbReference>
<dbReference type="GeneID" id="106746618"/>
<dbReference type="PANTHER" id="PTHR24332:SF9">
    <property type="entry name" value="HOMEOTIC PROTEIN CAUDAL"/>
    <property type="match status" value="1"/>
</dbReference>
<feature type="domain" description="Homeobox" evidence="9">
    <location>
        <begin position="296"/>
        <end position="356"/>
    </location>
</feature>
<feature type="region of interest" description="Disordered" evidence="8">
    <location>
        <begin position="224"/>
        <end position="296"/>
    </location>
</feature>
<dbReference type="Gene3D" id="1.10.10.60">
    <property type="entry name" value="Homeodomain-like"/>
    <property type="match status" value="1"/>
</dbReference>
<feature type="compositionally biased region" description="Low complexity" evidence="8">
    <location>
        <begin position="149"/>
        <end position="169"/>
    </location>
</feature>
<feature type="compositionally biased region" description="Polar residues" evidence="8">
    <location>
        <begin position="170"/>
        <end position="207"/>
    </location>
</feature>
<evidence type="ECO:0000313" key="11">
    <source>
        <dbReference type="RefSeq" id="XP_014478872.1"/>
    </source>
</evidence>
<dbReference type="InterPro" id="IPR009057">
    <property type="entry name" value="Homeodomain-like_sf"/>
</dbReference>
<accession>A0A6P3XKT9</accession>
<feature type="compositionally biased region" description="Polar residues" evidence="8">
    <location>
        <begin position="251"/>
        <end position="263"/>
    </location>
</feature>
<dbReference type="FunFam" id="1.10.10.60:FF:000089">
    <property type="entry name" value="Caudal type homeobox 4"/>
    <property type="match status" value="1"/>
</dbReference>
<evidence type="ECO:0000259" key="9">
    <source>
        <dbReference type="PROSITE" id="PS50071"/>
    </source>
</evidence>
<dbReference type="InterPro" id="IPR017970">
    <property type="entry name" value="Homeobox_CS"/>
</dbReference>
<evidence type="ECO:0000256" key="4">
    <source>
        <dbReference type="ARBA" id="ARBA00023155"/>
    </source>
</evidence>
<dbReference type="PANTHER" id="PTHR24332">
    <property type="entry name" value="HOMEOBOX PROTEIN CDX"/>
    <property type="match status" value="1"/>
</dbReference>
<dbReference type="InterPro" id="IPR001356">
    <property type="entry name" value="HD"/>
</dbReference>
<dbReference type="Proteomes" id="UP000515204">
    <property type="component" value="Unplaced"/>
</dbReference>
<dbReference type="GO" id="GO:0000977">
    <property type="term" value="F:RNA polymerase II transcription regulatory region sequence-specific DNA binding"/>
    <property type="evidence" value="ECO:0007669"/>
    <property type="project" value="TreeGrafter"/>
</dbReference>
<dbReference type="SUPFAM" id="SSF46689">
    <property type="entry name" value="Homeodomain-like"/>
    <property type="match status" value="1"/>
</dbReference>
<dbReference type="Pfam" id="PF00046">
    <property type="entry name" value="Homeodomain"/>
    <property type="match status" value="1"/>
</dbReference>
<feature type="compositionally biased region" description="Low complexity" evidence="8">
    <location>
        <begin position="224"/>
        <end position="243"/>
    </location>
</feature>
<protein>
    <submittedName>
        <fullName evidence="11">Homeotic protein caudal-like</fullName>
    </submittedName>
</protein>
<sequence>MSESSANVNNISAYFNSLEAPYYHHQPQRNTQTQHVAPSQPSLASQHQQFPQIHQQAIAASIDAGHWHGYPHGSLHMNHHQQAPTPGSHHHQYVDHTEIFAWTHHHYTHLPYPPPPQPYSQFQQYPQTQQLQVNEWPNNAGPPASRQITGSSSEISHPSTPSTPYSHNSIGNGFNQQSSANGIPYGSPSTSQDLTVPPSTMGSHISVPSSVVGNASCDVLHVPSTAASSSTSRDLSTPSTSSSHHNAGLQYASNNMSQQTSRSDVYAANARGPSRSPFGWMRRPSYQNQPKPGKTRTKDKYRVVYTDYQRLELEKEFHFNRYITMRRKAELAKTLGLTERQVKIWFQNRRAKERKLQKKRDEQMKGEQQQTIVRTSGRIIEAPAGVVVPHNNPVPLGQHGLHHGPLVHTAPGLHLHHLQNGYPQAGGGHAYQNSCVYQNGISAAQDEQLCKIKRTEEQPS</sequence>